<feature type="domain" description="Sugar 3,4-ketoisomerase QdtA cupin" evidence="1">
    <location>
        <begin position="28"/>
        <end position="152"/>
    </location>
</feature>
<reference evidence="2 3" key="1">
    <citation type="journal article" date="2015" name="Nature">
        <title>rRNA introns, odd ribosomes, and small enigmatic genomes across a large radiation of phyla.</title>
        <authorList>
            <person name="Brown C.T."/>
            <person name="Hug L.A."/>
            <person name="Thomas B.C."/>
            <person name="Sharon I."/>
            <person name="Castelle C.J."/>
            <person name="Singh A."/>
            <person name="Wilkins M.J."/>
            <person name="Williams K.H."/>
            <person name="Banfield J.F."/>
        </authorList>
    </citation>
    <scope>NUCLEOTIDE SEQUENCE [LARGE SCALE GENOMIC DNA]</scope>
</reference>
<dbReference type="EMBL" id="LCEK01000033">
    <property type="protein sequence ID" value="KKS71252.1"/>
    <property type="molecule type" value="Genomic_DNA"/>
</dbReference>
<accession>A0A0G1BD79</accession>
<comment type="caution">
    <text evidence="2">The sequence shown here is derived from an EMBL/GenBank/DDBJ whole genome shotgun (WGS) entry which is preliminary data.</text>
</comment>
<evidence type="ECO:0000313" key="3">
    <source>
        <dbReference type="Proteomes" id="UP000033867"/>
    </source>
</evidence>
<organism evidence="2 3">
    <name type="scientific">Candidatus Magasanikbacteria bacterium GW2011_GWE2_42_7</name>
    <dbReference type="NCBI Taxonomy" id="1619052"/>
    <lineage>
        <taxon>Bacteria</taxon>
        <taxon>Candidatus Magasanikiibacteriota</taxon>
    </lineage>
</organism>
<gene>
    <name evidence="2" type="ORF">UV42_C0033G0008</name>
</gene>
<protein>
    <submittedName>
        <fullName evidence="2">WxcM domain-containing protein</fullName>
    </submittedName>
</protein>
<dbReference type="InterPro" id="IPR011051">
    <property type="entry name" value="RmlC_Cupin_sf"/>
</dbReference>
<dbReference type="Pfam" id="PF05523">
    <property type="entry name" value="FdtA"/>
    <property type="match status" value="1"/>
</dbReference>
<proteinExistence type="predicted"/>
<dbReference type="SUPFAM" id="SSF51182">
    <property type="entry name" value="RmlC-like cupins"/>
    <property type="match status" value="1"/>
</dbReference>
<dbReference type="Gene3D" id="2.60.120.10">
    <property type="entry name" value="Jelly Rolls"/>
    <property type="match status" value="1"/>
</dbReference>
<dbReference type="InterPro" id="IPR014710">
    <property type="entry name" value="RmlC-like_jellyroll"/>
</dbReference>
<name>A0A0G1BD79_9BACT</name>
<dbReference type="AlphaFoldDB" id="A0A0G1BD79"/>
<evidence type="ECO:0000259" key="1">
    <source>
        <dbReference type="Pfam" id="PF05523"/>
    </source>
</evidence>
<dbReference type="Proteomes" id="UP000033867">
    <property type="component" value="Unassembled WGS sequence"/>
</dbReference>
<dbReference type="InterPro" id="IPR008894">
    <property type="entry name" value="QdtA_cupin_dom"/>
</dbReference>
<dbReference type="CDD" id="cd20292">
    <property type="entry name" value="cupin_QdtA-like"/>
    <property type="match status" value="1"/>
</dbReference>
<evidence type="ECO:0000313" key="2">
    <source>
        <dbReference type="EMBL" id="KKS71252.1"/>
    </source>
</evidence>
<sequence length="160" mass="18461">MKHRMRMLVIQNHFLTLRKHMDTLDFRKISLNTLVNEKATYTFNELKEYIDWEVKRVYFIQNCKEATGQHCHYKENEMFIMAKGSCTAIIDQGNGKEDVILNGPGDAIVTGALVWHGFKDFSDDALLIALSSTNYNPDRSDYLEDYEAYRKILGENGLAA</sequence>